<evidence type="ECO:0000256" key="8">
    <source>
        <dbReference type="ARBA" id="ARBA00023157"/>
    </source>
</evidence>
<accession>A0ABP0MLW8</accession>
<dbReference type="InterPro" id="IPR038354">
    <property type="entry name" value="VKOR_sf"/>
</dbReference>
<evidence type="ECO:0000256" key="9">
    <source>
        <dbReference type="ARBA" id="ARBA00023284"/>
    </source>
</evidence>
<dbReference type="InterPro" id="IPR046336">
    <property type="entry name" value="Lon_prtase_N_sf"/>
</dbReference>
<dbReference type="SUPFAM" id="SSF88697">
    <property type="entry name" value="PUA domain-like"/>
    <property type="match status" value="1"/>
</dbReference>
<dbReference type="SMART" id="SM00756">
    <property type="entry name" value="VKc"/>
    <property type="match status" value="1"/>
</dbReference>
<keyword evidence="14" id="KW-1185">Reference proteome</keyword>
<feature type="compositionally biased region" description="Basic and acidic residues" evidence="10">
    <location>
        <begin position="134"/>
        <end position="144"/>
    </location>
</feature>
<feature type="domain" description="Lon N-terminal" evidence="12">
    <location>
        <begin position="396"/>
        <end position="647"/>
    </location>
</feature>
<feature type="transmembrane region" description="Helical" evidence="11">
    <location>
        <begin position="111"/>
        <end position="129"/>
    </location>
</feature>
<keyword evidence="6" id="KW-0560">Oxidoreductase</keyword>
<keyword evidence="9" id="KW-0676">Redox-active center</keyword>
<evidence type="ECO:0000256" key="7">
    <source>
        <dbReference type="ARBA" id="ARBA00023136"/>
    </source>
</evidence>
<dbReference type="SUPFAM" id="SSF52833">
    <property type="entry name" value="Thioredoxin-like"/>
    <property type="match status" value="1"/>
</dbReference>
<dbReference type="InterPro" id="IPR003111">
    <property type="entry name" value="Lon_prtase_N"/>
</dbReference>
<name>A0ABP0MLW8_9DINO</name>
<reference evidence="13 14" key="1">
    <citation type="submission" date="2024-02" db="EMBL/GenBank/DDBJ databases">
        <authorList>
            <person name="Chen Y."/>
            <person name="Shah S."/>
            <person name="Dougan E. K."/>
            <person name="Thang M."/>
            <person name="Chan C."/>
        </authorList>
    </citation>
    <scope>NUCLEOTIDE SEQUENCE [LARGE SCALE GENOMIC DNA]</scope>
</reference>
<keyword evidence="8" id="KW-1015">Disulfide bond</keyword>
<comment type="similarity">
    <text evidence="2">Belongs to the VKOR family.</text>
</comment>
<dbReference type="InterPro" id="IPR036249">
    <property type="entry name" value="Thioredoxin-like_sf"/>
</dbReference>
<evidence type="ECO:0000259" key="12">
    <source>
        <dbReference type="PROSITE" id="PS51787"/>
    </source>
</evidence>
<evidence type="ECO:0000256" key="6">
    <source>
        <dbReference type="ARBA" id="ARBA00023002"/>
    </source>
</evidence>
<evidence type="ECO:0000313" key="13">
    <source>
        <dbReference type="EMBL" id="CAK9052483.1"/>
    </source>
</evidence>
<gene>
    <name evidence="13" type="ORF">CCMP2556_LOCUS26475</name>
</gene>
<protein>
    <recommendedName>
        <fullName evidence="12">Lon N-terminal domain-containing protein</fullName>
    </recommendedName>
</protein>
<dbReference type="InterPro" id="IPR015947">
    <property type="entry name" value="PUA-like_sf"/>
</dbReference>
<evidence type="ECO:0000313" key="14">
    <source>
        <dbReference type="Proteomes" id="UP001642484"/>
    </source>
</evidence>
<dbReference type="Pfam" id="PF07884">
    <property type="entry name" value="VKOR"/>
    <property type="match status" value="1"/>
</dbReference>
<comment type="caution">
    <text evidence="13">The sequence shown here is derived from an EMBL/GenBank/DDBJ whole genome shotgun (WGS) entry which is preliminary data.</text>
</comment>
<dbReference type="PANTHER" id="PTHR34573">
    <property type="entry name" value="VKC DOMAIN-CONTAINING PROTEIN"/>
    <property type="match status" value="1"/>
</dbReference>
<organism evidence="13 14">
    <name type="scientific">Durusdinium trenchii</name>
    <dbReference type="NCBI Taxonomy" id="1381693"/>
    <lineage>
        <taxon>Eukaryota</taxon>
        <taxon>Sar</taxon>
        <taxon>Alveolata</taxon>
        <taxon>Dinophyceae</taxon>
        <taxon>Suessiales</taxon>
        <taxon>Symbiodiniaceae</taxon>
        <taxon>Durusdinium</taxon>
    </lineage>
</organism>
<dbReference type="CDD" id="cd12916">
    <property type="entry name" value="VKOR_1"/>
    <property type="match status" value="1"/>
</dbReference>
<dbReference type="InterPro" id="IPR012932">
    <property type="entry name" value="VKOR"/>
</dbReference>
<dbReference type="Gene3D" id="2.30.130.40">
    <property type="entry name" value="LON domain-like"/>
    <property type="match status" value="1"/>
</dbReference>
<dbReference type="EMBL" id="CAXAMN010018447">
    <property type="protein sequence ID" value="CAK9052483.1"/>
    <property type="molecule type" value="Genomic_DNA"/>
</dbReference>
<keyword evidence="3 11" id="KW-0812">Transmembrane</keyword>
<sequence>MAMQAWPVSAVAGLGALDTAYLTYAKINQVPLACPSSGSCTEVLNSSFASIGPVPLSLLGLLAYLSVVALSFASQGSKDLRELMWWLCLTMALTSLGLTAILIFILQAPCLYCAASAFITAMLLALVETKRARDEAKERNEVRNDPSLLAAEEGEHAAPVDSTPETPVMETSETHEPEPRRVVLGLSGVLALGSLRAGTLPSREFASAWAYFNLVEQYKPNHPPVRSPSSKAELALARYLQKIGAACYTAWWCPHCQEQRESFGKEAVEVAPFVECSSINRRQLQVCRDQDIENYPTWIINGEKFLGGRDLSELVEMSGFKEYPPEAFKPREPSEAKLGPVKPRRLVCAGGNLGRMRHMRQRCQVFVFCEGEVNGQRSGLAKFREMQIMQGNDLKVPVIIFPAEDLLLPGRTKRMHLFEPRWVSLVDFSLNDCGGIFGMLYFEESDLLPVISLVEILTCNNLESQGRVVEVRAVSRAQLKGLTEQVAMREDWGLALVEEIPEVFQEDLTVASTLAGELSSLCENLDVSIKPKENSAEATSEPEKVRPEAQLWTHQRERGSLAELSKKWQELLSNLQQQLQGVPVCTALPLPTTDVAKANLQEAKDSLAVLYASLSQASFALRREMFVSSASLEKRLKVVTEKISELQGMARARRALAGVFKTEE</sequence>
<feature type="region of interest" description="Disordered" evidence="10">
    <location>
        <begin position="134"/>
        <end position="178"/>
    </location>
</feature>
<evidence type="ECO:0000256" key="5">
    <source>
        <dbReference type="ARBA" id="ARBA00022989"/>
    </source>
</evidence>
<evidence type="ECO:0000256" key="3">
    <source>
        <dbReference type="ARBA" id="ARBA00022692"/>
    </source>
</evidence>
<dbReference type="Gene3D" id="3.40.30.10">
    <property type="entry name" value="Glutaredoxin"/>
    <property type="match status" value="1"/>
</dbReference>
<evidence type="ECO:0000256" key="10">
    <source>
        <dbReference type="SAM" id="MobiDB-lite"/>
    </source>
</evidence>
<proteinExistence type="inferred from homology"/>
<evidence type="ECO:0000256" key="1">
    <source>
        <dbReference type="ARBA" id="ARBA00004141"/>
    </source>
</evidence>
<dbReference type="PANTHER" id="PTHR34573:SF1">
    <property type="entry name" value="VITAMIN K EPOXIDE REDUCTASE DOMAIN-CONTAINING PROTEIN"/>
    <property type="match status" value="1"/>
</dbReference>
<feature type="transmembrane region" description="Helical" evidence="11">
    <location>
        <begin position="49"/>
        <end position="72"/>
    </location>
</feature>
<dbReference type="PROSITE" id="PS51787">
    <property type="entry name" value="LON_N"/>
    <property type="match status" value="1"/>
</dbReference>
<keyword evidence="5 11" id="KW-1133">Transmembrane helix</keyword>
<comment type="subcellular location">
    <subcellularLocation>
        <location evidence="1">Membrane</location>
        <topology evidence="1">Multi-pass membrane protein</topology>
    </subcellularLocation>
</comment>
<keyword evidence="7 11" id="KW-0472">Membrane</keyword>
<dbReference type="Proteomes" id="UP001642484">
    <property type="component" value="Unassembled WGS sequence"/>
</dbReference>
<feature type="transmembrane region" description="Helical" evidence="11">
    <location>
        <begin position="84"/>
        <end position="105"/>
    </location>
</feature>
<evidence type="ECO:0000256" key="4">
    <source>
        <dbReference type="ARBA" id="ARBA00022719"/>
    </source>
</evidence>
<dbReference type="Gene3D" id="1.20.1440.130">
    <property type="entry name" value="VKOR domain"/>
    <property type="match status" value="1"/>
</dbReference>
<keyword evidence="4" id="KW-0874">Quinone</keyword>
<dbReference type="InterPro" id="IPR044698">
    <property type="entry name" value="VKOR/LTO1"/>
</dbReference>
<evidence type="ECO:0000256" key="11">
    <source>
        <dbReference type="SAM" id="Phobius"/>
    </source>
</evidence>
<evidence type="ECO:0000256" key="2">
    <source>
        <dbReference type="ARBA" id="ARBA00006214"/>
    </source>
</evidence>